<proteinExistence type="predicted"/>
<dbReference type="SMART" id="SM00387">
    <property type="entry name" value="HATPase_c"/>
    <property type="match status" value="1"/>
</dbReference>
<gene>
    <name evidence="12" type="ORF">N288_08365</name>
</gene>
<evidence type="ECO:0000256" key="3">
    <source>
        <dbReference type="ARBA" id="ARBA00022553"/>
    </source>
</evidence>
<organism evidence="12 13">
    <name type="scientific">Bacillus infantis NRRL B-14911</name>
    <dbReference type="NCBI Taxonomy" id="1367477"/>
    <lineage>
        <taxon>Bacteria</taxon>
        <taxon>Bacillati</taxon>
        <taxon>Bacillota</taxon>
        <taxon>Bacilli</taxon>
        <taxon>Bacillales</taxon>
        <taxon>Bacillaceae</taxon>
        <taxon>Bacillus</taxon>
    </lineage>
</organism>
<dbReference type="PROSITE" id="PS50109">
    <property type="entry name" value="HIS_KIN"/>
    <property type="match status" value="1"/>
</dbReference>
<dbReference type="KEGG" id="bif:N288_08365"/>
<keyword evidence="4" id="KW-0808">Transferase</keyword>
<dbReference type="NCBIfam" id="TIGR00229">
    <property type="entry name" value="sensory_box"/>
    <property type="match status" value="3"/>
</dbReference>
<keyword evidence="8" id="KW-0902">Two-component regulatory system</keyword>
<dbReference type="Gene3D" id="1.10.287.130">
    <property type="match status" value="1"/>
</dbReference>
<evidence type="ECO:0000313" key="13">
    <source>
        <dbReference type="Proteomes" id="UP000017805"/>
    </source>
</evidence>
<dbReference type="CDD" id="cd00130">
    <property type="entry name" value="PAS"/>
    <property type="match status" value="3"/>
</dbReference>
<dbReference type="PRINTS" id="PR00344">
    <property type="entry name" value="BCTRLSENSOR"/>
</dbReference>
<dbReference type="Gene3D" id="3.30.565.10">
    <property type="entry name" value="Histidine kinase-like ATPase, C-terminal domain"/>
    <property type="match status" value="1"/>
</dbReference>
<evidence type="ECO:0000313" key="12">
    <source>
        <dbReference type="EMBL" id="AGX03598.1"/>
    </source>
</evidence>
<evidence type="ECO:0000256" key="5">
    <source>
        <dbReference type="ARBA" id="ARBA00022741"/>
    </source>
</evidence>
<dbReference type="InterPro" id="IPR003661">
    <property type="entry name" value="HisK_dim/P_dom"/>
</dbReference>
<dbReference type="PANTHER" id="PTHR43065:SF34">
    <property type="entry name" value="SPORULATION KINASE A"/>
    <property type="match status" value="1"/>
</dbReference>
<dbReference type="CDD" id="cd00082">
    <property type="entry name" value="HisKA"/>
    <property type="match status" value="1"/>
</dbReference>
<dbReference type="GO" id="GO:0000155">
    <property type="term" value="F:phosphorelay sensor kinase activity"/>
    <property type="evidence" value="ECO:0007669"/>
    <property type="project" value="InterPro"/>
</dbReference>
<dbReference type="SMART" id="SM00091">
    <property type="entry name" value="PAS"/>
    <property type="match status" value="3"/>
</dbReference>
<comment type="catalytic activity">
    <reaction evidence="1">
        <text>ATP + protein L-histidine = ADP + protein N-phospho-L-histidine.</text>
        <dbReference type="EC" id="2.7.13.3"/>
    </reaction>
</comment>
<dbReference type="InterPro" id="IPR035965">
    <property type="entry name" value="PAS-like_dom_sf"/>
</dbReference>
<dbReference type="PANTHER" id="PTHR43065">
    <property type="entry name" value="SENSOR HISTIDINE KINASE"/>
    <property type="match status" value="1"/>
</dbReference>
<dbReference type="InterPro" id="IPR000014">
    <property type="entry name" value="PAS"/>
</dbReference>
<dbReference type="PROSITE" id="PS50112">
    <property type="entry name" value="PAS"/>
    <property type="match status" value="1"/>
</dbReference>
<feature type="coiled-coil region" evidence="9">
    <location>
        <begin position="9"/>
        <end position="36"/>
    </location>
</feature>
<dbReference type="SUPFAM" id="SSF47384">
    <property type="entry name" value="Homodimeric domain of signal transducing histidine kinase"/>
    <property type="match status" value="1"/>
</dbReference>
<evidence type="ECO:0000256" key="8">
    <source>
        <dbReference type="ARBA" id="ARBA00023012"/>
    </source>
</evidence>
<dbReference type="Gene3D" id="3.30.450.20">
    <property type="entry name" value="PAS domain"/>
    <property type="match status" value="3"/>
</dbReference>
<dbReference type="RefSeq" id="WP_022543644.1">
    <property type="nucleotide sequence ID" value="NC_022524.1"/>
</dbReference>
<sequence>MGALSDIARKQMEERIAVLELENERLKQAAEQMGKSVVANHVFDSAADGMIIYTEQREIIAVNPAMSRFLGTEKGQFEGLRLDDLVPVDYHFKLEKQKKLLQSQEKVKGVLPMANNGSLAYFEFTTSRLPDSRLLLSIFRDVTEKRRLEQKIRKHEDLYKDLFVEALDGIVYWKDKGTIINANQAACRIFESTHDELLAGKVDDFVLHKDESYFQILEELYKEGQVRNELFFLMPNGQKKLLEFTVKLNAVEGYHMTIFRNVSERHKMEEELRESERKFRSIFEGALEGLILWDENFTIVDINASGERMLQMSQHEIVGQSLLALLNDCNITEEELRMHLEELSGSGQSNGTISYILKSGRKMHFEFSLKQNVFSGLSLTTFKDITEKLEMEDQLKKSDTLNVIGQLAAGIAHEIRNPMTALKGFIQLLEDSAGSGNSMYFNIITSELQRIDSIINEFLILAKPQAIQYVEKDIIQLMKETVELLTAQAVLHNVQFRTDYAKNLPLVFCEPNQLKKVFINIIKNAIEVMPKGGIITICIQKNRTGSIRISIRDEGSGIPPEKLRKLGEPFYTTKERGTGLGLMVTYKIIEEHEGNIEVESKMGEGTVFHIDLPIKRGGYQDPGGIFTL</sequence>
<dbReference type="Proteomes" id="UP000017805">
    <property type="component" value="Chromosome"/>
</dbReference>
<dbReference type="SUPFAM" id="SSF55874">
    <property type="entry name" value="ATPase domain of HSP90 chaperone/DNA topoisomerase II/histidine kinase"/>
    <property type="match status" value="1"/>
</dbReference>
<dbReference type="EC" id="2.7.13.3" evidence="2"/>
<keyword evidence="3" id="KW-0597">Phosphoprotein</keyword>
<dbReference type="Pfam" id="PF00512">
    <property type="entry name" value="HisKA"/>
    <property type="match status" value="1"/>
</dbReference>
<dbReference type="AlphaFoldDB" id="U5L8B3"/>
<dbReference type="InterPro" id="IPR013767">
    <property type="entry name" value="PAS_fold"/>
</dbReference>
<evidence type="ECO:0000256" key="6">
    <source>
        <dbReference type="ARBA" id="ARBA00022777"/>
    </source>
</evidence>
<dbReference type="InterPro" id="IPR004358">
    <property type="entry name" value="Sig_transdc_His_kin-like_C"/>
</dbReference>
<dbReference type="HOGENOM" id="CLU_000445_114_39_9"/>
<evidence type="ECO:0000256" key="4">
    <source>
        <dbReference type="ARBA" id="ARBA00022679"/>
    </source>
</evidence>
<dbReference type="STRING" id="1367477.N288_08365"/>
<evidence type="ECO:0000259" key="11">
    <source>
        <dbReference type="PROSITE" id="PS50112"/>
    </source>
</evidence>
<dbReference type="GO" id="GO:0006355">
    <property type="term" value="P:regulation of DNA-templated transcription"/>
    <property type="evidence" value="ECO:0007669"/>
    <property type="project" value="InterPro"/>
</dbReference>
<dbReference type="SMART" id="SM00388">
    <property type="entry name" value="HisKA"/>
    <property type="match status" value="1"/>
</dbReference>
<evidence type="ECO:0000256" key="2">
    <source>
        <dbReference type="ARBA" id="ARBA00012438"/>
    </source>
</evidence>
<protein>
    <recommendedName>
        <fullName evidence="2">histidine kinase</fullName>
        <ecNumber evidence="2">2.7.13.3</ecNumber>
    </recommendedName>
</protein>
<keyword evidence="7" id="KW-0067">ATP-binding</keyword>
<dbReference type="InterPro" id="IPR003594">
    <property type="entry name" value="HATPase_dom"/>
</dbReference>
<dbReference type="SUPFAM" id="SSF55785">
    <property type="entry name" value="PYP-like sensor domain (PAS domain)"/>
    <property type="match status" value="3"/>
</dbReference>
<evidence type="ECO:0000259" key="10">
    <source>
        <dbReference type="PROSITE" id="PS50109"/>
    </source>
</evidence>
<dbReference type="PATRIC" id="fig|1367477.3.peg.1600"/>
<evidence type="ECO:0000256" key="1">
    <source>
        <dbReference type="ARBA" id="ARBA00000085"/>
    </source>
</evidence>
<dbReference type="GO" id="GO:0005524">
    <property type="term" value="F:ATP binding"/>
    <property type="evidence" value="ECO:0007669"/>
    <property type="project" value="UniProtKB-KW"/>
</dbReference>
<keyword evidence="5" id="KW-0547">Nucleotide-binding</keyword>
<accession>U5L8B3</accession>
<name>U5L8B3_9BACI</name>
<dbReference type="InterPro" id="IPR005467">
    <property type="entry name" value="His_kinase_dom"/>
</dbReference>
<dbReference type="Pfam" id="PF02518">
    <property type="entry name" value="HATPase_c"/>
    <property type="match status" value="1"/>
</dbReference>
<dbReference type="InterPro" id="IPR036097">
    <property type="entry name" value="HisK_dim/P_sf"/>
</dbReference>
<feature type="domain" description="Histidine kinase" evidence="10">
    <location>
        <begin position="410"/>
        <end position="616"/>
    </location>
</feature>
<keyword evidence="9" id="KW-0175">Coiled coil</keyword>
<dbReference type="Pfam" id="PF00989">
    <property type="entry name" value="PAS"/>
    <property type="match status" value="1"/>
</dbReference>
<evidence type="ECO:0000256" key="9">
    <source>
        <dbReference type="SAM" id="Coils"/>
    </source>
</evidence>
<keyword evidence="6 12" id="KW-0418">Kinase</keyword>
<reference evidence="12 13" key="1">
    <citation type="submission" date="2013-07" db="EMBL/GenBank/DDBJ databases">
        <title>Complete genome sequence of Bacillus infantis NRRL B-14911 that has potential to induce cardiac disease by antigenic mimicry.</title>
        <authorList>
            <person name="Massilamany C."/>
            <person name="Smith T.P.L."/>
            <person name="Loy J.D."/>
            <person name="Barletta R."/>
            <person name="Reddy J."/>
        </authorList>
    </citation>
    <scope>NUCLEOTIDE SEQUENCE [LARGE SCALE GENOMIC DNA]</scope>
    <source>
        <strain evidence="12 13">NRRL B-14911</strain>
    </source>
</reference>
<keyword evidence="13" id="KW-1185">Reference proteome</keyword>
<dbReference type="InterPro" id="IPR036890">
    <property type="entry name" value="HATPase_C_sf"/>
</dbReference>
<dbReference type="Pfam" id="PF13426">
    <property type="entry name" value="PAS_9"/>
    <property type="match status" value="2"/>
</dbReference>
<dbReference type="EMBL" id="CP006643">
    <property type="protein sequence ID" value="AGX03598.1"/>
    <property type="molecule type" value="Genomic_DNA"/>
</dbReference>
<evidence type="ECO:0000256" key="7">
    <source>
        <dbReference type="ARBA" id="ARBA00022840"/>
    </source>
</evidence>
<feature type="domain" description="PAS" evidence="11">
    <location>
        <begin position="275"/>
        <end position="323"/>
    </location>
</feature>